<proteinExistence type="predicted"/>
<reference evidence="1" key="1">
    <citation type="submission" date="2020-03" db="EMBL/GenBank/DDBJ databases">
        <title>The deep terrestrial virosphere.</title>
        <authorList>
            <person name="Holmfeldt K."/>
            <person name="Nilsson E."/>
            <person name="Simone D."/>
            <person name="Lopez-Fernandez M."/>
            <person name="Wu X."/>
            <person name="de Brujin I."/>
            <person name="Lundin D."/>
            <person name="Andersson A."/>
            <person name="Bertilsson S."/>
            <person name="Dopson M."/>
        </authorList>
    </citation>
    <scope>NUCLEOTIDE SEQUENCE</scope>
    <source>
        <strain evidence="1">MM415B00355</strain>
    </source>
</reference>
<sequence>MTLLIPGRLIYLPHPRTGSTATEKALLAAFPGSAVGTVNQWNGPGRIHHGHAAAFAGHPARTGEEAVVSTVANPFDLVASWYRRTAFDAAGRRLEVGLGRPYLDVVDFVDRYGTEGSWFVNPADGRLFSWFLPESTVPPIRKESIEEDLERILGVRIRVGRENETAGKPPWRSYYDRKAVSWMLARFPEIGELGYGFDGSPLAPVLE</sequence>
<dbReference type="EMBL" id="MT141553">
    <property type="protein sequence ID" value="QJA66333.1"/>
    <property type="molecule type" value="Genomic_DNA"/>
</dbReference>
<protein>
    <recommendedName>
        <fullName evidence="2">Sulfotransferase family protein</fullName>
    </recommendedName>
</protein>
<accession>A0A6M3J904</accession>
<name>A0A6M3J904_9ZZZZ</name>
<dbReference type="AlphaFoldDB" id="A0A6M3J904"/>
<evidence type="ECO:0008006" key="2">
    <source>
        <dbReference type="Google" id="ProtNLM"/>
    </source>
</evidence>
<evidence type="ECO:0000313" key="1">
    <source>
        <dbReference type="EMBL" id="QJA66333.1"/>
    </source>
</evidence>
<gene>
    <name evidence="1" type="ORF">MM415B00355_0033</name>
</gene>
<organism evidence="1">
    <name type="scientific">viral metagenome</name>
    <dbReference type="NCBI Taxonomy" id="1070528"/>
    <lineage>
        <taxon>unclassified sequences</taxon>
        <taxon>metagenomes</taxon>
        <taxon>organismal metagenomes</taxon>
    </lineage>
</organism>